<dbReference type="AlphaFoldDB" id="A0A9W5TA15"/>
<proteinExistence type="predicted"/>
<evidence type="ECO:0000256" key="1">
    <source>
        <dbReference type="SAM" id="MobiDB-lite"/>
    </source>
</evidence>
<feature type="compositionally biased region" description="Basic and acidic residues" evidence="1">
    <location>
        <begin position="207"/>
        <end position="216"/>
    </location>
</feature>
<protein>
    <submittedName>
        <fullName evidence="2">Uncharacterized protein</fullName>
    </submittedName>
</protein>
<comment type="caution">
    <text evidence="2">The sequence shown here is derived from an EMBL/GenBank/DDBJ whole genome shotgun (WGS) entry which is preliminary data.</text>
</comment>
<evidence type="ECO:0000313" key="2">
    <source>
        <dbReference type="EMBL" id="GFE54304.1"/>
    </source>
</evidence>
<feature type="region of interest" description="Disordered" evidence="1">
    <location>
        <begin position="165"/>
        <end position="185"/>
    </location>
</feature>
<keyword evidence="3" id="KW-1185">Reference proteome</keyword>
<dbReference type="EMBL" id="BLIY01000014">
    <property type="protein sequence ID" value="GFE54304.1"/>
    <property type="molecule type" value="Genomic_DNA"/>
</dbReference>
<gene>
    <name evidence="2" type="ORF">BaOVIS_017080</name>
</gene>
<reference evidence="2" key="1">
    <citation type="submission" date="2019-12" db="EMBL/GenBank/DDBJ databases">
        <title>Genome sequence of Babesia ovis.</title>
        <authorList>
            <person name="Yamagishi J."/>
            <person name="Sevinc F."/>
            <person name="Xuan X."/>
        </authorList>
    </citation>
    <scope>NUCLEOTIDE SEQUENCE</scope>
    <source>
        <strain evidence="2">Selcuk</strain>
    </source>
</reference>
<dbReference type="Proteomes" id="UP001057455">
    <property type="component" value="Unassembled WGS sequence"/>
</dbReference>
<feature type="region of interest" description="Disordered" evidence="1">
    <location>
        <begin position="202"/>
        <end position="226"/>
    </location>
</feature>
<feature type="compositionally biased region" description="Low complexity" evidence="1">
    <location>
        <begin position="165"/>
        <end position="177"/>
    </location>
</feature>
<name>A0A9W5TA15_BABOV</name>
<accession>A0A9W5TA15</accession>
<sequence>MAVIGVSEQKDDVAQTVDCGTDTGHVHHSPAKGFTVCELGCLSQLRNSNIRLDVAKDLFCQQTRERHEGAAADDTGNATVETDSRGLVLLLNHCGQNGTVNTADSHEGGTNDHKLQNLVPRQITVGRGTKEQSQGSHKTNDHNDVTSNQTTVGGVLLVAQVNEITTETTTKETTQQGQGAGETGREVGETQVLQVQNHVSKSAEWSVRNEKDEQKHSGSPCAEDGAQSLGDVDVLLLISDLRDVLIGLEEIPYKGAHHYPDNTGGDVAYTPAGDVFKSSQRGD</sequence>
<feature type="region of interest" description="Disordered" evidence="1">
    <location>
        <begin position="258"/>
        <end position="283"/>
    </location>
</feature>
<organism evidence="2 3">
    <name type="scientific">Babesia ovis</name>
    <dbReference type="NCBI Taxonomy" id="5869"/>
    <lineage>
        <taxon>Eukaryota</taxon>
        <taxon>Sar</taxon>
        <taxon>Alveolata</taxon>
        <taxon>Apicomplexa</taxon>
        <taxon>Aconoidasida</taxon>
        <taxon>Piroplasmida</taxon>
        <taxon>Babesiidae</taxon>
        <taxon>Babesia</taxon>
    </lineage>
</organism>
<feature type="region of interest" description="Disordered" evidence="1">
    <location>
        <begin position="126"/>
        <end position="149"/>
    </location>
</feature>
<evidence type="ECO:0000313" key="3">
    <source>
        <dbReference type="Proteomes" id="UP001057455"/>
    </source>
</evidence>